<dbReference type="PRINTS" id="PR00625">
    <property type="entry name" value="JDOMAIN"/>
</dbReference>
<evidence type="ECO:0000259" key="2">
    <source>
        <dbReference type="PROSITE" id="PS50076"/>
    </source>
</evidence>
<evidence type="ECO:0000256" key="1">
    <source>
        <dbReference type="SAM" id="MobiDB-lite"/>
    </source>
</evidence>
<dbReference type="Pfam" id="PF00226">
    <property type="entry name" value="DnaJ"/>
    <property type="match status" value="1"/>
</dbReference>
<dbReference type="PROSITE" id="PS50076">
    <property type="entry name" value="DNAJ_2"/>
    <property type="match status" value="1"/>
</dbReference>
<sequence length="622" mass="68870">MMNAKTQPPTLFEVLGVPPSADKERIRSAYLSLSLRFHPSTVNTESKELRKASEEFFKTIKEAYDILSCPTLHACYLENMRFGSSAALVAVERLRQGQAEAKRTDVLQLYADGGILPPGLSRTSDTLSADSPAARKTVTNNDFVNPNPPPPPQRATSSNILTHPYARPQPPNPSPRAEPIPAMSSTTAPISQHKQMQGELLVGVTLSSSGFYVYVYLGNGQFIRGPDRPTLFLAVSDGARLVRGMENHKIYEVLAVLLEEARQPWSVQAQAASGGRPADGGGVSRETGGATGFQALGEPSRTSDPALYITRSTAVLDSQGVPRQLQQSMNQVNMGRFGQASRNSSGYGAQVGLPPTFGSGQPSFGFNSNGSGAPRSPTRIPNIWETLSVKELVELHGRSVWEFFPLDARRRFFAFAMRFYIPRERPHATQPRSPPEFRGLPRHIFDAYVVMFFRYLKIVNDIESRMSQGEESLERFPTHFPDGTPLDNYLIGEGMNFMRRYGQLYLIRLTIERLSTSDPSYLSSVSQRITAQTGRAPPTWREDPTWTWTETDDLKLLCSLEDHGLGELMESSALVAADSLRWPPTSIENPKFQSFIYSRLQWFLNGLIGVSRVTQSGGGNRS</sequence>
<dbReference type="CDD" id="cd06257">
    <property type="entry name" value="DnaJ"/>
    <property type="match status" value="1"/>
</dbReference>
<proteinExistence type="predicted"/>
<dbReference type="SMART" id="SM00271">
    <property type="entry name" value="DnaJ"/>
    <property type="match status" value="1"/>
</dbReference>
<protein>
    <recommendedName>
        <fullName evidence="2">J domain-containing protein</fullName>
    </recommendedName>
</protein>
<dbReference type="InterPro" id="IPR052276">
    <property type="entry name" value="Diphthamide-biosynth_chaperone"/>
</dbReference>
<dbReference type="EMBL" id="JAAPAO010000200">
    <property type="protein sequence ID" value="KAF4667938.1"/>
    <property type="molecule type" value="Genomic_DNA"/>
</dbReference>
<comment type="caution">
    <text evidence="3">The sequence shown here is derived from an EMBL/GenBank/DDBJ whole genome shotgun (WGS) entry which is preliminary data.</text>
</comment>
<evidence type="ECO:0000313" key="4">
    <source>
        <dbReference type="Proteomes" id="UP000591131"/>
    </source>
</evidence>
<dbReference type="InterPro" id="IPR036869">
    <property type="entry name" value="J_dom_sf"/>
</dbReference>
<accession>A0A7J6M8P6</accession>
<dbReference type="PANTHER" id="PTHR44240:SF10">
    <property type="entry name" value="J DOMAIN-CONTAINING PROTEIN"/>
    <property type="match status" value="1"/>
</dbReference>
<evidence type="ECO:0000313" key="3">
    <source>
        <dbReference type="EMBL" id="KAF4667938.1"/>
    </source>
</evidence>
<feature type="domain" description="J" evidence="2">
    <location>
        <begin position="10"/>
        <end position="83"/>
    </location>
</feature>
<dbReference type="AlphaFoldDB" id="A0A7J6M8P6"/>
<dbReference type="SUPFAM" id="SSF46565">
    <property type="entry name" value="Chaperone J-domain"/>
    <property type="match status" value="1"/>
</dbReference>
<organism evidence="3 4">
    <name type="scientific">Perkinsus chesapeaki</name>
    <name type="common">Clam parasite</name>
    <name type="synonym">Perkinsus andrewsi</name>
    <dbReference type="NCBI Taxonomy" id="330153"/>
    <lineage>
        <taxon>Eukaryota</taxon>
        <taxon>Sar</taxon>
        <taxon>Alveolata</taxon>
        <taxon>Perkinsozoa</taxon>
        <taxon>Perkinsea</taxon>
        <taxon>Perkinsida</taxon>
        <taxon>Perkinsidae</taxon>
        <taxon>Perkinsus</taxon>
    </lineage>
</organism>
<dbReference type="Proteomes" id="UP000591131">
    <property type="component" value="Unassembled WGS sequence"/>
</dbReference>
<name>A0A7J6M8P6_PERCH</name>
<reference evidence="3 4" key="1">
    <citation type="submission" date="2020-04" db="EMBL/GenBank/DDBJ databases">
        <title>Perkinsus chesapeaki whole genome sequence.</title>
        <authorList>
            <person name="Bogema D.R."/>
        </authorList>
    </citation>
    <scope>NUCLEOTIDE SEQUENCE [LARGE SCALE GENOMIC DNA]</scope>
    <source>
        <strain evidence="3">ATCC PRA-425</strain>
    </source>
</reference>
<feature type="region of interest" description="Disordered" evidence="1">
    <location>
        <begin position="120"/>
        <end position="184"/>
    </location>
</feature>
<feature type="compositionally biased region" description="Pro residues" evidence="1">
    <location>
        <begin position="167"/>
        <end position="178"/>
    </location>
</feature>
<dbReference type="OrthoDB" id="10250354at2759"/>
<dbReference type="Gene3D" id="1.10.287.110">
    <property type="entry name" value="DnaJ domain"/>
    <property type="match status" value="1"/>
</dbReference>
<dbReference type="InterPro" id="IPR001623">
    <property type="entry name" value="DnaJ_domain"/>
</dbReference>
<gene>
    <name evidence="3" type="ORF">FOL47_003331</name>
</gene>
<keyword evidence="4" id="KW-1185">Reference proteome</keyword>
<dbReference type="PANTHER" id="PTHR44240">
    <property type="entry name" value="DNAJ DOMAIN (PROKARYOTIC HEAT SHOCK PROTEIN)-RELATED"/>
    <property type="match status" value="1"/>
</dbReference>
<feature type="region of interest" description="Disordered" evidence="1">
    <location>
        <begin position="268"/>
        <end position="297"/>
    </location>
</feature>